<reference evidence="1" key="2">
    <citation type="submission" date="2021-01" db="UniProtKB">
        <authorList>
            <consortium name="EnsemblMetazoa"/>
        </authorList>
    </citation>
    <scope>IDENTIFICATION</scope>
</reference>
<accession>A0A7M7NQZ7</accession>
<dbReference type="AlphaFoldDB" id="A0A7M7NQZ7"/>
<dbReference type="EnsemblMetazoa" id="XM_030983407">
    <property type="protein sequence ID" value="XP_030839267"/>
    <property type="gene ID" value="LOC115923136"/>
</dbReference>
<dbReference type="InterPro" id="IPR004244">
    <property type="entry name" value="Transposase_22"/>
</dbReference>
<dbReference type="InParanoid" id="A0A7M7NQZ7"/>
<reference evidence="2" key="1">
    <citation type="submission" date="2015-02" db="EMBL/GenBank/DDBJ databases">
        <title>Genome sequencing for Strongylocentrotus purpuratus.</title>
        <authorList>
            <person name="Murali S."/>
            <person name="Liu Y."/>
            <person name="Vee V."/>
            <person name="English A."/>
            <person name="Wang M."/>
            <person name="Skinner E."/>
            <person name="Han Y."/>
            <person name="Muzny D.M."/>
            <person name="Worley K.C."/>
            <person name="Gibbs R.A."/>
        </authorList>
    </citation>
    <scope>NUCLEOTIDE SEQUENCE</scope>
</reference>
<organism evidence="1 2">
    <name type="scientific">Strongylocentrotus purpuratus</name>
    <name type="common">Purple sea urchin</name>
    <dbReference type="NCBI Taxonomy" id="7668"/>
    <lineage>
        <taxon>Eukaryota</taxon>
        <taxon>Metazoa</taxon>
        <taxon>Echinodermata</taxon>
        <taxon>Eleutherozoa</taxon>
        <taxon>Echinozoa</taxon>
        <taxon>Echinoidea</taxon>
        <taxon>Euechinoidea</taxon>
        <taxon>Echinacea</taxon>
        <taxon>Camarodonta</taxon>
        <taxon>Echinidea</taxon>
        <taxon>Strongylocentrotidae</taxon>
        <taxon>Strongylocentrotus</taxon>
    </lineage>
</organism>
<dbReference type="KEGG" id="spu:115923136"/>
<dbReference type="OrthoDB" id="6725610at2759"/>
<dbReference type="GeneID" id="115923136"/>
<dbReference type="OMA" id="CEIAQQQ"/>
<evidence type="ECO:0000313" key="1">
    <source>
        <dbReference type="EnsemblMetazoa" id="XP_030839267"/>
    </source>
</evidence>
<proteinExistence type="predicted"/>
<protein>
    <submittedName>
        <fullName evidence="1">Uncharacterized protein</fullName>
    </submittedName>
</protein>
<dbReference type="RefSeq" id="XP_030839267.1">
    <property type="nucleotide sequence ID" value="XM_030983407.1"/>
</dbReference>
<dbReference type="Gene3D" id="3.30.70.1820">
    <property type="entry name" value="L1 transposable element, RRM domain"/>
    <property type="match status" value="1"/>
</dbReference>
<name>A0A7M7NQZ7_STRPU</name>
<dbReference type="GO" id="GO:0003727">
    <property type="term" value="F:single-stranded RNA binding"/>
    <property type="evidence" value="ECO:0000318"/>
    <property type="project" value="GO_Central"/>
</dbReference>
<evidence type="ECO:0000313" key="2">
    <source>
        <dbReference type="Proteomes" id="UP000007110"/>
    </source>
</evidence>
<dbReference type="GO" id="GO:1990904">
    <property type="term" value="C:ribonucleoprotein complex"/>
    <property type="evidence" value="ECO:0000318"/>
    <property type="project" value="GO_Central"/>
</dbReference>
<dbReference type="GO" id="GO:0032197">
    <property type="term" value="P:retrotransposition"/>
    <property type="evidence" value="ECO:0000318"/>
    <property type="project" value="GO_Central"/>
</dbReference>
<dbReference type="FunFam" id="3.30.70.1820:FF:000005">
    <property type="entry name" value="Predicted protein"/>
    <property type="match status" value="1"/>
</dbReference>
<keyword evidence="2" id="KW-1185">Reference proteome</keyword>
<dbReference type="Proteomes" id="UP000007110">
    <property type="component" value="Unassembled WGS sequence"/>
</dbReference>
<sequence length="245" mass="28179">MAATRTTKNLVKEVLKDEDVLAHIKGAIWEALDTKFDELIKRLDIQDGAVLDLHNRVKSIESSLTNMQKKQQKCKERNRWLQKQLNDQEQYSRRNCIRLFGAPEKENENTSQRVCEIAQQQLGVDLLLQDIDRSHRGPRRTEPTPNEKGEIRPRAIIIKLTSYQHRQKLLINRRKLKNTKMSLHKDLTKANRSLLWEATNASKLQGSNVLSAWSANGRIIVSVKTTNGSMKRQINSKEDLPLAIG</sequence>
<dbReference type="PANTHER" id="PTHR11505">
    <property type="entry name" value="L1 TRANSPOSABLE ELEMENT-RELATED"/>
    <property type="match status" value="1"/>
</dbReference>